<reference evidence="6" key="1">
    <citation type="submission" date="2015-10" db="EMBL/GenBank/DDBJ databases">
        <title>Biosynthesis of SCL-MCL polyhydroxyalkanoates by metagenomic clones in Pseudomonas putida.</title>
        <authorList>
            <person name="Cheng J."/>
            <person name="Charles T.C."/>
        </authorList>
    </citation>
    <scope>NUCLEOTIDE SEQUENCE</scope>
</reference>
<feature type="domain" description="Poly-beta-hydroxybutyrate polymerase N-terminal" evidence="5">
    <location>
        <begin position="77"/>
        <end position="242"/>
    </location>
</feature>
<sequence length="563" mass="61826">MQYAGHALFQSFNQLLAAQLQQSSVELTNGLSHTGTAASASVMALQEEWQARHMQLWQGMLQSNQAATPVAQSLPGDRRFSHPAWAESPIYDYLRQAYLINADYLQRLADTAPEGQIRNRMQFLTHQAIDAMAPSNFAATNPEFIKTALATEGESIRLGIQNLLGDLEKGRISMTDEAAFEIGRNLAVTSGSVVFENELMQLIQYAPLTPKVAARPLVIVPPCINKFYILDLQPENSLVRYAVEQGNTVFMVSWRNVQADLGHLTWDDYIEQGALKAIRVAQQICRVPQVNALGFCVGGTILSSALAVARLRGEDPVASLTLLTTLLDFSDSGEIGYFVDEASVAAREAGIGQGGLLHGRELATVFSALRANDLIWQYVVGNYLKGGKPPAFDLLYWNSDSTNLPGPFLTWYLRNMYLENNLRIPGKLAMCGVKADLGHVDMPSFVVACREDHIVPWRASYRGRRLLGGKSRFVLGASGHIAGVINPPAKGKRNYWVNQGDAGKASADEWLETASEVSGSWWPLWAEWLGGFGGKKVTARRRLGSADFSPLEPAPGRYVKEKA</sequence>
<dbReference type="AlphaFoldDB" id="A0A0U3JHE0"/>
<dbReference type="GO" id="GO:0042619">
    <property type="term" value="P:poly-hydroxybutyrate biosynthetic process"/>
    <property type="evidence" value="ECO:0007669"/>
    <property type="project" value="InterPro"/>
</dbReference>
<keyword evidence="4" id="KW-0012">Acyltransferase</keyword>
<dbReference type="Gene3D" id="3.40.50.1820">
    <property type="entry name" value="alpha/beta hydrolase"/>
    <property type="match status" value="1"/>
</dbReference>
<dbReference type="GO" id="GO:0005737">
    <property type="term" value="C:cytoplasm"/>
    <property type="evidence" value="ECO:0007669"/>
    <property type="project" value="UniProtKB-SubCell"/>
</dbReference>
<protein>
    <submittedName>
        <fullName evidence="6">Poly(R)-hydroxyalkanoic acid synthase</fullName>
    </submittedName>
</protein>
<keyword evidence="3" id="KW-0808">Transferase</keyword>
<dbReference type="InterPro" id="IPR051321">
    <property type="entry name" value="PHA/PHB_synthase"/>
</dbReference>
<organism evidence="6">
    <name type="scientific">uncultured bacterium P11N2</name>
    <dbReference type="NCBI Taxonomy" id="1748282"/>
    <lineage>
        <taxon>Bacteria</taxon>
        <taxon>environmental samples</taxon>
    </lineage>
</organism>
<dbReference type="PANTHER" id="PTHR36837">
    <property type="entry name" value="POLY(3-HYDROXYALKANOATE) POLYMERASE SUBUNIT PHAC"/>
    <property type="match status" value="1"/>
</dbReference>
<evidence type="ECO:0000256" key="1">
    <source>
        <dbReference type="ARBA" id="ARBA00004496"/>
    </source>
</evidence>
<name>A0A0U3JHE0_9BACT</name>
<gene>
    <name evidence="6" type="primary">phaC</name>
</gene>
<dbReference type="EMBL" id="KT944278">
    <property type="protein sequence ID" value="ALV86810.1"/>
    <property type="molecule type" value="Genomic_DNA"/>
</dbReference>
<dbReference type="SMR" id="A0A0U3JHE0"/>
<keyword evidence="2" id="KW-0963">Cytoplasm</keyword>
<comment type="subcellular location">
    <subcellularLocation>
        <location evidence="1">Cytoplasm</location>
    </subcellularLocation>
</comment>
<dbReference type="PANTHER" id="PTHR36837:SF5">
    <property type="entry name" value="POLY-3-HYDROXYBUTYRATE SYNTHASE"/>
    <property type="match status" value="1"/>
</dbReference>
<evidence type="ECO:0000259" key="5">
    <source>
        <dbReference type="Pfam" id="PF07167"/>
    </source>
</evidence>
<dbReference type="InterPro" id="IPR029058">
    <property type="entry name" value="AB_hydrolase_fold"/>
</dbReference>
<dbReference type="InterPro" id="IPR010941">
    <property type="entry name" value="PhaC_N"/>
</dbReference>
<dbReference type="InterPro" id="IPR010963">
    <property type="entry name" value="PHA_synth_I"/>
</dbReference>
<evidence type="ECO:0000256" key="4">
    <source>
        <dbReference type="ARBA" id="ARBA00023315"/>
    </source>
</evidence>
<evidence type="ECO:0000256" key="3">
    <source>
        <dbReference type="ARBA" id="ARBA00022679"/>
    </source>
</evidence>
<evidence type="ECO:0000256" key="2">
    <source>
        <dbReference type="ARBA" id="ARBA00022490"/>
    </source>
</evidence>
<dbReference type="SUPFAM" id="SSF53474">
    <property type="entry name" value="alpha/beta-Hydrolases"/>
    <property type="match status" value="1"/>
</dbReference>
<accession>A0A0U3JHE0</accession>
<proteinExistence type="predicted"/>
<dbReference type="NCBIfam" id="TIGR01838">
    <property type="entry name" value="PHA_synth_I"/>
    <property type="match status" value="1"/>
</dbReference>
<evidence type="ECO:0000313" key="6">
    <source>
        <dbReference type="EMBL" id="ALV86810.1"/>
    </source>
</evidence>
<dbReference type="GO" id="GO:0016746">
    <property type="term" value="F:acyltransferase activity"/>
    <property type="evidence" value="ECO:0007669"/>
    <property type="project" value="UniProtKB-KW"/>
</dbReference>
<dbReference type="Pfam" id="PF07167">
    <property type="entry name" value="PhaC_N"/>
    <property type="match status" value="1"/>
</dbReference>